<sequence length="245" mass="27198">MKVKNMKGIDLFCASPASTAICSSTDHRSMVRNGSKPLHHHHHRLHDDYKAFSNLNHSNYSSPNSRLAPCISELPFTPRPSALRRKSSVDVSDLRCDKFIYGSKTNNTSPPRGHSSRYLLGDSPFLDSLSESKKYATSNKCLALVPSTPVHGVRSEERELTKSRSDGAARLGSRLMDAERENDKKTMVKSYSNRQPARSTSHGADCGQKSVGQPHYTNSTVVKSSSSASSRDQVIYLLNYYIIFC</sequence>
<protein>
    <submittedName>
        <fullName evidence="2">Uncharacterized protein</fullName>
    </submittedName>
</protein>
<dbReference type="Proteomes" id="UP001153076">
    <property type="component" value="Unassembled WGS sequence"/>
</dbReference>
<feature type="compositionally biased region" description="Polar residues" evidence="1">
    <location>
        <begin position="189"/>
        <end position="202"/>
    </location>
</feature>
<accession>A0A9Q1GRC8</accession>
<name>A0A9Q1GRC8_9CARY</name>
<dbReference type="EMBL" id="JAKOGI010001820">
    <property type="protein sequence ID" value="KAJ8423946.1"/>
    <property type="molecule type" value="Genomic_DNA"/>
</dbReference>
<dbReference type="OrthoDB" id="1752190at2759"/>
<evidence type="ECO:0000313" key="2">
    <source>
        <dbReference type="EMBL" id="KAJ8423946.1"/>
    </source>
</evidence>
<feature type="compositionally biased region" description="Basic and acidic residues" evidence="1">
    <location>
        <begin position="153"/>
        <end position="167"/>
    </location>
</feature>
<feature type="region of interest" description="Disordered" evidence="1">
    <location>
        <begin position="152"/>
        <end position="224"/>
    </location>
</feature>
<reference evidence="2" key="1">
    <citation type="submission" date="2022-04" db="EMBL/GenBank/DDBJ databases">
        <title>Carnegiea gigantea Genome sequencing and assembly v2.</title>
        <authorList>
            <person name="Copetti D."/>
            <person name="Sanderson M.J."/>
            <person name="Burquez A."/>
            <person name="Wojciechowski M.F."/>
        </authorList>
    </citation>
    <scope>NUCLEOTIDE SEQUENCE</scope>
    <source>
        <strain evidence="2">SGP5-SGP5p</strain>
        <tissue evidence="2">Aerial part</tissue>
    </source>
</reference>
<keyword evidence="3" id="KW-1185">Reference proteome</keyword>
<gene>
    <name evidence="2" type="ORF">Cgig2_027789</name>
</gene>
<evidence type="ECO:0000256" key="1">
    <source>
        <dbReference type="SAM" id="MobiDB-lite"/>
    </source>
</evidence>
<evidence type="ECO:0000313" key="3">
    <source>
        <dbReference type="Proteomes" id="UP001153076"/>
    </source>
</evidence>
<proteinExistence type="predicted"/>
<organism evidence="2 3">
    <name type="scientific">Carnegiea gigantea</name>
    <dbReference type="NCBI Taxonomy" id="171969"/>
    <lineage>
        <taxon>Eukaryota</taxon>
        <taxon>Viridiplantae</taxon>
        <taxon>Streptophyta</taxon>
        <taxon>Embryophyta</taxon>
        <taxon>Tracheophyta</taxon>
        <taxon>Spermatophyta</taxon>
        <taxon>Magnoliopsida</taxon>
        <taxon>eudicotyledons</taxon>
        <taxon>Gunneridae</taxon>
        <taxon>Pentapetalae</taxon>
        <taxon>Caryophyllales</taxon>
        <taxon>Cactineae</taxon>
        <taxon>Cactaceae</taxon>
        <taxon>Cactoideae</taxon>
        <taxon>Echinocereeae</taxon>
        <taxon>Carnegiea</taxon>
    </lineage>
</organism>
<dbReference type="AlphaFoldDB" id="A0A9Q1GRC8"/>
<feature type="compositionally biased region" description="Basic and acidic residues" evidence="1">
    <location>
        <begin position="176"/>
        <end position="186"/>
    </location>
</feature>
<comment type="caution">
    <text evidence="2">The sequence shown here is derived from an EMBL/GenBank/DDBJ whole genome shotgun (WGS) entry which is preliminary data.</text>
</comment>